<evidence type="ECO:0000313" key="1">
    <source>
        <dbReference type="EMBL" id="PPV06522.1"/>
    </source>
</evidence>
<dbReference type="Proteomes" id="UP000092503">
    <property type="component" value="Unassembled WGS sequence"/>
</dbReference>
<evidence type="ECO:0000313" key="4">
    <source>
        <dbReference type="Proteomes" id="UP000239710"/>
    </source>
</evidence>
<evidence type="ECO:0000313" key="3">
    <source>
        <dbReference type="Proteomes" id="UP000092503"/>
    </source>
</evidence>
<gene>
    <name evidence="2" type="ORF">XBLMG947_2699</name>
    <name evidence="1" type="ORF">XbrCFBP1976_12120</name>
</gene>
<accession>A0A1C3NNF0</accession>
<dbReference type="EMBL" id="MDCE01000015">
    <property type="protein sequence ID" value="PPV06522.1"/>
    <property type="molecule type" value="Genomic_DNA"/>
</dbReference>
<dbReference type="EMBL" id="FLTX01000040">
    <property type="protein sequence ID" value="SBV51909.1"/>
    <property type="molecule type" value="Genomic_DNA"/>
</dbReference>
<name>A0A1C3NNF0_9XANT</name>
<keyword evidence="4" id="KW-1185">Reference proteome</keyword>
<evidence type="ECO:0000313" key="2">
    <source>
        <dbReference type="EMBL" id="SBV51909.1"/>
    </source>
</evidence>
<organism evidence="2 3">
    <name type="scientific">Xanthomonas bromi</name>
    <dbReference type="NCBI Taxonomy" id="56449"/>
    <lineage>
        <taxon>Bacteria</taxon>
        <taxon>Pseudomonadati</taxon>
        <taxon>Pseudomonadota</taxon>
        <taxon>Gammaproteobacteria</taxon>
        <taxon>Lysobacterales</taxon>
        <taxon>Lysobacteraceae</taxon>
        <taxon>Xanthomonas</taxon>
    </lineage>
</organism>
<dbReference type="Proteomes" id="UP000239710">
    <property type="component" value="Unassembled WGS sequence"/>
</dbReference>
<dbReference type="AlphaFoldDB" id="A0A1C3NNF0"/>
<protein>
    <submittedName>
        <fullName evidence="2">Uncharacterized protein</fullName>
    </submittedName>
</protein>
<proteinExistence type="predicted"/>
<reference evidence="2 3" key="1">
    <citation type="submission" date="2016-06" db="EMBL/GenBank/DDBJ databases">
        <authorList>
            <person name="Kjaerup R.B."/>
            <person name="Dalgaard T.S."/>
            <person name="Juul-Madsen H.R."/>
        </authorList>
    </citation>
    <scope>NUCLEOTIDE SEQUENCE [LARGE SCALE GENOMIC DNA]</scope>
    <source>
        <strain evidence="2">LMG947</strain>
    </source>
</reference>
<reference evidence="1 4" key="2">
    <citation type="submission" date="2016-08" db="EMBL/GenBank/DDBJ databases">
        <title>Evolution of the type three secretion system and type three effector repertoires in Xanthomonas.</title>
        <authorList>
            <person name="Merda D."/>
            <person name="Briand M."/>
            <person name="Bosis E."/>
            <person name="Rousseau C."/>
            <person name="Portier P."/>
            <person name="Jacques M.-A."/>
            <person name="Fischer-Le Saux M."/>
        </authorList>
    </citation>
    <scope>NUCLEOTIDE SEQUENCE [LARGE SCALE GENOMIC DNA]</scope>
    <source>
        <strain evidence="1 4">CFBP1976</strain>
    </source>
</reference>
<sequence>MCVPSGETQPTVGCGIFAKVRGDRGSIGQDARRYRSRLSCRPLLQAALCDLHALYYGIRRCMLPGLASACRELPGEIATSIVQVICYKVTIECEGMIAALRLTTRSL</sequence>